<dbReference type="KEGG" id="pcor:KS4_11150"/>
<gene>
    <name evidence="10" type="ORF">KS4_11150</name>
</gene>
<dbReference type="GO" id="GO:0005886">
    <property type="term" value="C:plasma membrane"/>
    <property type="evidence" value="ECO:0007669"/>
    <property type="project" value="UniProtKB-SubCell"/>
</dbReference>
<keyword evidence="11" id="KW-1185">Reference proteome</keyword>
<evidence type="ECO:0000256" key="1">
    <source>
        <dbReference type="ARBA" id="ARBA00004651"/>
    </source>
</evidence>
<feature type="region of interest" description="Disordered" evidence="8">
    <location>
        <begin position="1"/>
        <end position="20"/>
    </location>
</feature>
<comment type="subcellular location">
    <subcellularLocation>
        <location evidence="1">Cell membrane</location>
        <topology evidence="1">Multi-pass membrane protein</topology>
    </subcellularLocation>
</comment>
<evidence type="ECO:0000256" key="4">
    <source>
        <dbReference type="ARBA" id="ARBA00022692"/>
    </source>
</evidence>
<keyword evidence="6 9" id="KW-1133">Transmembrane helix</keyword>
<dbReference type="InterPro" id="IPR019127">
    <property type="entry name" value="Exosortase"/>
</dbReference>
<evidence type="ECO:0000313" key="11">
    <source>
        <dbReference type="Proteomes" id="UP000317369"/>
    </source>
</evidence>
<evidence type="ECO:0000256" key="8">
    <source>
        <dbReference type="SAM" id="MobiDB-lite"/>
    </source>
</evidence>
<sequence>MKDQDLTDNASIHSSQPDDGKRITAMPMMWSAGRLGAIVALMLVGIWATFSEWMDIWHIALTDEEASHIFLVPIILVWLVSVRKDQIPLCNLRLSFLGPLLIGVGWVLLWSGFNHSFQSGRHAGAIAVVSGCFLTFTGWDVVKRFWPAFVVLAFMVPIPGQIRTQISVPMQTYTAAIAQFFSVLIGMTVERSGNVMSYNGIEVAVAEACNGMRMIFALLLVSFAFAFGTPLRTWVRIVIILLSPVIAVICNVIRLIPTVYVYGQYSEGVAEAFHDYSGWFMLLVALGMMFGIVHLLNWLQLPVFPKNNGNGDLVRAKNNNKHTGESE</sequence>
<name>A0A517YS80_9BACT</name>
<protein>
    <submittedName>
        <fullName evidence="10">Transmembrane exosortase (Exosortase_EpsH)</fullName>
    </submittedName>
</protein>
<feature type="transmembrane region" description="Helical" evidence="9">
    <location>
        <begin position="210"/>
        <end position="227"/>
    </location>
</feature>
<accession>A0A517YS80</accession>
<feature type="transmembrane region" description="Helical" evidence="9">
    <location>
        <begin position="172"/>
        <end position="190"/>
    </location>
</feature>
<evidence type="ECO:0000256" key="6">
    <source>
        <dbReference type="ARBA" id="ARBA00022989"/>
    </source>
</evidence>
<evidence type="ECO:0000256" key="2">
    <source>
        <dbReference type="ARBA" id="ARBA00022475"/>
    </source>
</evidence>
<dbReference type="GO" id="GO:0006508">
    <property type="term" value="P:proteolysis"/>
    <property type="evidence" value="ECO:0007669"/>
    <property type="project" value="UniProtKB-KW"/>
</dbReference>
<feature type="transmembrane region" description="Helical" evidence="9">
    <location>
        <begin position="35"/>
        <end position="54"/>
    </location>
</feature>
<dbReference type="Proteomes" id="UP000317369">
    <property type="component" value="Chromosome"/>
</dbReference>
<keyword evidence="7 9" id="KW-0472">Membrane</keyword>
<evidence type="ECO:0000256" key="3">
    <source>
        <dbReference type="ARBA" id="ARBA00022670"/>
    </source>
</evidence>
<feature type="transmembrane region" description="Helical" evidence="9">
    <location>
        <begin position="234"/>
        <end position="256"/>
    </location>
</feature>
<reference evidence="10 11" key="1">
    <citation type="submission" date="2019-02" db="EMBL/GenBank/DDBJ databases">
        <title>Deep-cultivation of Planctomycetes and their phenomic and genomic characterization uncovers novel biology.</title>
        <authorList>
            <person name="Wiegand S."/>
            <person name="Jogler M."/>
            <person name="Boedeker C."/>
            <person name="Pinto D."/>
            <person name="Vollmers J."/>
            <person name="Rivas-Marin E."/>
            <person name="Kohn T."/>
            <person name="Peeters S.H."/>
            <person name="Heuer A."/>
            <person name="Rast P."/>
            <person name="Oberbeckmann S."/>
            <person name="Bunk B."/>
            <person name="Jeske O."/>
            <person name="Meyerdierks A."/>
            <person name="Storesund J.E."/>
            <person name="Kallscheuer N."/>
            <person name="Luecker S."/>
            <person name="Lage O.M."/>
            <person name="Pohl T."/>
            <person name="Merkel B.J."/>
            <person name="Hornburger P."/>
            <person name="Mueller R.-W."/>
            <person name="Bruemmer F."/>
            <person name="Labrenz M."/>
            <person name="Spormann A.M."/>
            <person name="Op den Camp H."/>
            <person name="Overmann J."/>
            <person name="Amann R."/>
            <person name="Jetten M.S.M."/>
            <person name="Mascher T."/>
            <person name="Medema M.H."/>
            <person name="Devos D.P."/>
            <person name="Kaster A.-K."/>
            <person name="Ovreas L."/>
            <person name="Rohde M."/>
            <person name="Galperin M.Y."/>
            <person name="Jogler C."/>
        </authorList>
    </citation>
    <scope>NUCLEOTIDE SEQUENCE [LARGE SCALE GENOMIC DNA]</scope>
    <source>
        <strain evidence="10 11">KS4</strain>
    </source>
</reference>
<organism evidence="10 11">
    <name type="scientific">Poriferisphaera corsica</name>
    <dbReference type="NCBI Taxonomy" id="2528020"/>
    <lineage>
        <taxon>Bacteria</taxon>
        <taxon>Pseudomonadati</taxon>
        <taxon>Planctomycetota</taxon>
        <taxon>Phycisphaerae</taxon>
        <taxon>Phycisphaerales</taxon>
        <taxon>Phycisphaeraceae</taxon>
        <taxon>Poriferisphaera</taxon>
    </lineage>
</organism>
<keyword evidence="2" id="KW-1003">Cell membrane</keyword>
<keyword evidence="4 9" id="KW-0812">Transmembrane</keyword>
<dbReference type="AlphaFoldDB" id="A0A517YS80"/>
<feature type="transmembrane region" description="Helical" evidence="9">
    <location>
        <begin position="276"/>
        <end position="296"/>
    </location>
</feature>
<dbReference type="EMBL" id="CP036425">
    <property type="protein sequence ID" value="QDU33074.1"/>
    <property type="molecule type" value="Genomic_DNA"/>
</dbReference>
<dbReference type="OrthoDB" id="9797363at2"/>
<dbReference type="NCBIfam" id="TIGR04178">
    <property type="entry name" value="exo_archaeo"/>
    <property type="match status" value="1"/>
</dbReference>
<dbReference type="GO" id="GO:0008233">
    <property type="term" value="F:peptidase activity"/>
    <property type="evidence" value="ECO:0007669"/>
    <property type="project" value="UniProtKB-KW"/>
</dbReference>
<dbReference type="Pfam" id="PF09721">
    <property type="entry name" value="Exosortase_EpsH"/>
    <property type="match status" value="1"/>
</dbReference>
<evidence type="ECO:0000256" key="5">
    <source>
        <dbReference type="ARBA" id="ARBA00022801"/>
    </source>
</evidence>
<proteinExistence type="predicted"/>
<evidence type="ECO:0000256" key="7">
    <source>
        <dbReference type="ARBA" id="ARBA00023136"/>
    </source>
</evidence>
<keyword evidence="3" id="KW-0645">Protease</keyword>
<evidence type="ECO:0000313" key="10">
    <source>
        <dbReference type="EMBL" id="QDU33074.1"/>
    </source>
</evidence>
<feature type="transmembrane region" description="Helical" evidence="9">
    <location>
        <begin position="94"/>
        <end position="113"/>
    </location>
</feature>
<feature type="transmembrane region" description="Helical" evidence="9">
    <location>
        <begin position="66"/>
        <end position="82"/>
    </location>
</feature>
<dbReference type="InterPro" id="IPR026392">
    <property type="entry name" value="Exo/Archaeosortase_dom"/>
</dbReference>
<keyword evidence="5" id="KW-0378">Hydrolase</keyword>
<evidence type="ECO:0000256" key="9">
    <source>
        <dbReference type="SAM" id="Phobius"/>
    </source>
</evidence>